<name>A0A0A9GT50_ARUDO</name>
<reference evidence="1" key="1">
    <citation type="submission" date="2014-09" db="EMBL/GenBank/DDBJ databases">
        <authorList>
            <person name="Magalhaes I.L.F."/>
            <person name="Oliveira U."/>
            <person name="Santos F.R."/>
            <person name="Vidigal T.H.D.A."/>
            <person name="Brescovit A.D."/>
            <person name="Santos A.J."/>
        </authorList>
    </citation>
    <scope>NUCLEOTIDE SEQUENCE</scope>
    <source>
        <tissue evidence="1">Shoot tissue taken approximately 20 cm above the soil surface</tissue>
    </source>
</reference>
<proteinExistence type="predicted"/>
<dbReference type="EMBL" id="GBRH01172160">
    <property type="protein sequence ID" value="JAE25736.1"/>
    <property type="molecule type" value="Transcribed_RNA"/>
</dbReference>
<dbReference type="AlphaFoldDB" id="A0A0A9GT50"/>
<organism evidence="1">
    <name type="scientific">Arundo donax</name>
    <name type="common">Giant reed</name>
    <name type="synonym">Donax arundinaceus</name>
    <dbReference type="NCBI Taxonomy" id="35708"/>
    <lineage>
        <taxon>Eukaryota</taxon>
        <taxon>Viridiplantae</taxon>
        <taxon>Streptophyta</taxon>
        <taxon>Embryophyta</taxon>
        <taxon>Tracheophyta</taxon>
        <taxon>Spermatophyta</taxon>
        <taxon>Magnoliopsida</taxon>
        <taxon>Liliopsida</taxon>
        <taxon>Poales</taxon>
        <taxon>Poaceae</taxon>
        <taxon>PACMAD clade</taxon>
        <taxon>Arundinoideae</taxon>
        <taxon>Arundineae</taxon>
        <taxon>Arundo</taxon>
    </lineage>
</organism>
<protein>
    <submittedName>
        <fullName evidence="1">Uncharacterized protein</fullName>
    </submittedName>
</protein>
<evidence type="ECO:0000313" key="1">
    <source>
        <dbReference type="EMBL" id="JAE25736.1"/>
    </source>
</evidence>
<reference evidence="1" key="2">
    <citation type="journal article" date="2015" name="Data Brief">
        <title>Shoot transcriptome of the giant reed, Arundo donax.</title>
        <authorList>
            <person name="Barrero R.A."/>
            <person name="Guerrero F.D."/>
            <person name="Moolhuijzen P."/>
            <person name="Goolsby J.A."/>
            <person name="Tidwell J."/>
            <person name="Bellgard S.E."/>
            <person name="Bellgard M.I."/>
        </authorList>
    </citation>
    <scope>NUCLEOTIDE SEQUENCE</scope>
    <source>
        <tissue evidence="1">Shoot tissue taken approximately 20 cm above the soil surface</tissue>
    </source>
</reference>
<sequence>MHNNKIRFLPNPAHLVPL</sequence>
<accession>A0A0A9GT50</accession>